<keyword evidence="6" id="KW-0812">Transmembrane</keyword>
<reference evidence="7 8" key="1">
    <citation type="submission" date="2016-04" db="EMBL/GenBank/DDBJ databases">
        <title>First whole genome shotgun sequence of the bacterium Enteractinococcus sp. strain UASWS1574.</title>
        <authorList>
            <person name="Crovadore J."/>
            <person name="Chablais R."/>
            <person name="Lefort F."/>
        </authorList>
    </citation>
    <scope>NUCLEOTIDE SEQUENCE [LARGE SCALE GENOMIC DNA]</scope>
    <source>
        <strain evidence="7 8">UASWS1574</strain>
    </source>
</reference>
<name>A0A1B7LWG6_9MICC</name>
<evidence type="ECO:0000256" key="5">
    <source>
        <dbReference type="SAM" id="Coils"/>
    </source>
</evidence>
<feature type="transmembrane region" description="Helical" evidence="6">
    <location>
        <begin position="6"/>
        <end position="24"/>
    </location>
</feature>
<evidence type="ECO:0000256" key="4">
    <source>
        <dbReference type="ARBA" id="ARBA00023172"/>
    </source>
</evidence>
<evidence type="ECO:0000256" key="6">
    <source>
        <dbReference type="SAM" id="Phobius"/>
    </source>
</evidence>
<keyword evidence="3 5" id="KW-0175">Coiled coil</keyword>
<evidence type="ECO:0000313" key="8">
    <source>
        <dbReference type="Proteomes" id="UP000078292"/>
    </source>
</evidence>
<keyword evidence="6" id="KW-0472">Membrane</keyword>
<feature type="coiled-coil region" evidence="5">
    <location>
        <begin position="38"/>
        <end position="65"/>
    </location>
</feature>
<dbReference type="OrthoDB" id="370725at2"/>
<dbReference type="Pfam" id="PF02646">
    <property type="entry name" value="RmuC"/>
    <property type="match status" value="1"/>
</dbReference>
<comment type="function">
    <text evidence="1">Involved in DNA recombination.</text>
</comment>
<dbReference type="AlphaFoldDB" id="A0A1B7LWG6"/>
<protein>
    <recommendedName>
        <fullName evidence="9">Recombinase RmuC</fullName>
    </recommendedName>
</protein>
<sequence>MEISTAIVLCILIAVLFFIGGYVVGKRTGGGPSDGTTEAALREQLATAQTRADLLERQRTEDRQQFQSQHQIVQMLGPLSQQLDHLGTQVAQLERDRGQQYGQLSQQLRTAHLTDSALLENTQKLVASLRSSSARGHWGEVQLRRIVEAAGMLQHTDFEEQVSLLVNTAERDGEQFRPDMLVHLPGGKSLIVDAKAPMSAILQAAEIPADGSEEDQRRRAELEAAHARALRAHVKDLGTKKYWNALDNTPDLVLLFLPAESHLSAALEADAELLDHAFSQGVALVSPVSLLATLKSVAYAWQQENLVDNARTVFASARELYERLGLLGRRLDSLGKSINTTVTRFNSMMATLEGRVLPSARRLEELDASLDAIAVAEPVQQTARDVTAPELQANIDATVGSTKAE</sequence>
<evidence type="ECO:0000313" key="7">
    <source>
        <dbReference type="EMBL" id="OAV59381.1"/>
    </source>
</evidence>
<evidence type="ECO:0000256" key="3">
    <source>
        <dbReference type="ARBA" id="ARBA00023054"/>
    </source>
</evidence>
<dbReference type="EMBL" id="LXEY01000022">
    <property type="protein sequence ID" value="OAV59381.1"/>
    <property type="molecule type" value="Genomic_DNA"/>
</dbReference>
<dbReference type="PANTHER" id="PTHR30563:SF0">
    <property type="entry name" value="DNA RECOMBINATION PROTEIN RMUC"/>
    <property type="match status" value="1"/>
</dbReference>
<dbReference type="RefSeq" id="WP_043058676.1">
    <property type="nucleotide sequence ID" value="NZ_LXEY01000022.1"/>
</dbReference>
<evidence type="ECO:0000256" key="2">
    <source>
        <dbReference type="ARBA" id="ARBA00009840"/>
    </source>
</evidence>
<keyword evidence="6" id="KW-1133">Transmembrane helix</keyword>
<keyword evidence="4" id="KW-0233">DNA recombination</keyword>
<dbReference type="GO" id="GO:0006310">
    <property type="term" value="P:DNA recombination"/>
    <property type="evidence" value="ECO:0007669"/>
    <property type="project" value="UniProtKB-KW"/>
</dbReference>
<dbReference type="STRING" id="1837282.A6F49_16140"/>
<dbReference type="InterPro" id="IPR003798">
    <property type="entry name" value="DNA_recombination_RmuC"/>
</dbReference>
<proteinExistence type="inferred from homology"/>
<evidence type="ECO:0000256" key="1">
    <source>
        <dbReference type="ARBA" id="ARBA00003416"/>
    </source>
</evidence>
<dbReference type="Proteomes" id="UP000078292">
    <property type="component" value="Unassembled WGS sequence"/>
</dbReference>
<dbReference type="PANTHER" id="PTHR30563">
    <property type="entry name" value="DNA RECOMBINATION PROTEIN RMUC"/>
    <property type="match status" value="1"/>
</dbReference>
<comment type="similarity">
    <text evidence="2">Belongs to the RmuC family.</text>
</comment>
<accession>A0A1B7LWG6</accession>
<evidence type="ECO:0008006" key="9">
    <source>
        <dbReference type="Google" id="ProtNLM"/>
    </source>
</evidence>
<comment type="caution">
    <text evidence="7">The sequence shown here is derived from an EMBL/GenBank/DDBJ whole genome shotgun (WGS) entry which is preliminary data.</text>
</comment>
<gene>
    <name evidence="7" type="ORF">A6F49_16140</name>
</gene>
<keyword evidence="8" id="KW-1185">Reference proteome</keyword>
<organism evidence="7 8">
    <name type="scientific">Enteractinococcus helveticum</name>
    <dbReference type="NCBI Taxonomy" id="1837282"/>
    <lineage>
        <taxon>Bacteria</taxon>
        <taxon>Bacillati</taxon>
        <taxon>Actinomycetota</taxon>
        <taxon>Actinomycetes</taxon>
        <taxon>Micrococcales</taxon>
        <taxon>Micrococcaceae</taxon>
    </lineage>
</organism>